<keyword evidence="2" id="KW-0812">Transmembrane</keyword>
<dbReference type="AlphaFoldDB" id="A0A8J5H012"/>
<protein>
    <submittedName>
        <fullName evidence="3">Uncharacterized protein</fullName>
    </submittedName>
</protein>
<sequence>MSFSQNPTLRRLLLNTLFAASLAASLLTALFAVSLLTALFAASSSPPSSSPQLSASPPPPRGLYFQPSSPPPPRRLDFQPVPTQEGRRRKEEEEDGNPSPDCLTDLSLLLFLCSLIFCGHLFTWIPRPPSLLLRDRVRMLFPPTLTLL</sequence>
<name>A0A8J5H012_ZINOF</name>
<keyword evidence="2" id="KW-0472">Membrane</keyword>
<comment type="caution">
    <text evidence="3">The sequence shown here is derived from an EMBL/GenBank/DDBJ whole genome shotgun (WGS) entry which is preliminary data.</text>
</comment>
<feature type="transmembrane region" description="Helical" evidence="2">
    <location>
        <begin position="106"/>
        <end position="125"/>
    </location>
</feature>
<organism evidence="3 4">
    <name type="scientific">Zingiber officinale</name>
    <name type="common">Ginger</name>
    <name type="synonym">Amomum zingiber</name>
    <dbReference type="NCBI Taxonomy" id="94328"/>
    <lineage>
        <taxon>Eukaryota</taxon>
        <taxon>Viridiplantae</taxon>
        <taxon>Streptophyta</taxon>
        <taxon>Embryophyta</taxon>
        <taxon>Tracheophyta</taxon>
        <taxon>Spermatophyta</taxon>
        <taxon>Magnoliopsida</taxon>
        <taxon>Liliopsida</taxon>
        <taxon>Zingiberales</taxon>
        <taxon>Zingiberaceae</taxon>
        <taxon>Zingiber</taxon>
    </lineage>
</organism>
<evidence type="ECO:0000256" key="2">
    <source>
        <dbReference type="SAM" id="Phobius"/>
    </source>
</evidence>
<evidence type="ECO:0000256" key="1">
    <source>
        <dbReference type="SAM" id="MobiDB-lite"/>
    </source>
</evidence>
<dbReference type="EMBL" id="JACMSC010000008">
    <property type="protein sequence ID" value="KAG6510649.1"/>
    <property type="molecule type" value="Genomic_DNA"/>
</dbReference>
<keyword evidence="2" id="KW-1133">Transmembrane helix</keyword>
<feature type="transmembrane region" description="Helical" evidence="2">
    <location>
        <begin position="12"/>
        <end position="41"/>
    </location>
</feature>
<proteinExistence type="predicted"/>
<dbReference type="Proteomes" id="UP000734854">
    <property type="component" value="Unassembled WGS sequence"/>
</dbReference>
<accession>A0A8J5H012</accession>
<evidence type="ECO:0000313" key="3">
    <source>
        <dbReference type="EMBL" id="KAG6510649.1"/>
    </source>
</evidence>
<feature type="region of interest" description="Disordered" evidence="1">
    <location>
        <begin position="42"/>
        <end position="99"/>
    </location>
</feature>
<keyword evidence="4" id="KW-1185">Reference proteome</keyword>
<feature type="compositionally biased region" description="Low complexity" evidence="1">
    <location>
        <begin position="42"/>
        <end position="55"/>
    </location>
</feature>
<reference evidence="3 4" key="1">
    <citation type="submission" date="2020-08" db="EMBL/GenBank/DDBJ databases">
        <title>Plant Genome Project.</title>
        <authorList>
            <person name="Zhang R.-G."/>
        </authorList>
    </citation>
    <scope>NUCLEOTIDE SEQUENCE [LARGE SCALE GENOMIC DNA]</scope>
    <source>
        <tissue evidence="3">Rhizome</tissue>
    </source>
</reference>
<gene>
    <name evidence="3" type="ORF">ZIOFF_028677</name>
</gene>
<evidence type="ECO:0000313" key="4">
    <source>
        <dbReference type="Proteomes" id="UP000734854"/>
    </source>
</evidence>